<gene>
    <name evidence="1" type="ORF">HELGO_WM17433</name>
</gene>
<name>A0A6S6STL6_9BACT</name>
<organism evidence="1">
    <name type="scientific">uncultured Campylobacterales bacterium</name>
    <dbReference type="NCBI Taxonomy" id="352960"/>
    <lineage>
        <taxon>Bacteria</taxon>
        <taxon>Pseudomonadati</taxon>
        <taxon>Campylobacterota</taxon>
        <taxon>Epsilonproteobacteria</taxon>
        <taxon>Campylobacterales</taxon>
        <taxon>environmental samples</taxon>
    </lineage>
</organism>
<proteinExistence type="predicted"/>
<evidence type="ECO:0000313" key="1">
    <source>
        <dbReference type="EMBL" id="CAA6809141.1"/>
    </source>
</evidence>
<sequence>MKVQVLVLLFVGLVLFVSLEIPISSNTFNLAKQKNIPMIEFNGVEFFDIEDGILVQDFNAKNYKKYEEYDIADDVNAQKIDNNMYSIRAKNIKSKDDNIYFNEKVYFEVKNTFKLYGSDMIYEKSKNILSSKKSFRLKQNNNVLLGESFVYNINTKKLNANKIKAKLISPR</sequence>
<evidence type="ECO:0008006" key="2">
    <source>
        <dbReference type="Google" id="ProtNLM"/>
    </source>
</evidence>
<dbReference type="Gene3D" id="2.60.450.10">
    <property type="entry name" value="Lipopolysaccharide (LPS) transport protein A like domain"/>
    <property type="match status" value="1"/>
</dbReference>
<dbReference type="EMBL" id="CACVAW010000035">
    <property type="protein sequence ID" value="CAA6809141.1"/>
    <property type="molecule type" value="Genomic_DNA"/>
</dbReference>
<dbReference type="AlphaFoldDB" id="A0A6S6STL6"/>
<reference evidence="1" key="1">
    <citation type="submission" date="2020-01" db="EMBL/GenBank/DDBJ databases">
        <authorList>
            <person name="Meier V. D."/>
            <person name="Meier V D."/>
        </authorList>
    </citation>
    <scope>NUCLEOTIDE SEQUENCE</scope>
    <source>
        <strain evidence="1">HLG_WM_MAG_12</strain>
    </source>
</reference>
<accession>A0A6S6STL6</accession>
<protein>
    <recommendedName>
        <fullName evidence="2">LPS export ABC transporter periplasmic protein LptC</fullName>
    </recommendedName>
</protein>